<dbReference type="InterPro" id="IPR053918">
    <property type="entry name" value="DUF6980"/>
</dbReference>
<proteinExistence type="predicted"/>
<geneLocation type="plasmid" evidence="2">
    <name>pBEH6</name>
</geneLocation>
<organism evidence="2 3">
    <name type="scientific">Priestia endophytica</name>
    <dbReference type="NCBI Taxonomy" id="135735"/>
    <lineage>
        <taxon>Bacteria</taxon>
        <taxon>Bacillati</taxon>
        <taxon>Bacillota</taxon>
        <taxon>Bacilli</taxon>
        <taxon>Bacillales</taxon>
        <taxon>Bacillaceae</taxon>
        <taxon>Priestia</taxon>
    </lineage>
</organism>
<dbReference type="RefSeq" id="WP_111922791.1">
    <property type="nucleotide sequence ID" value="NZ_LVYK01000054.1"/>
</dbReference>
<name>A0AAX1Q4L6_9BACI</name>
<evidence type="ECO:0000259" key="1">
    <source>
        <dbReference type="Pfam" id="PF22400"/>
    </source>
</evidence>
<feature type="domain" description="DUF6980" evidence="1">
    <location>
        <begin position="3"/>
        <end position="64"/>
    </location>
</feature>
<dbReference type="Pfam" id="PF22400">
    <property type="entry name" value="DUF6980"/>
    <property type="match status" value="1"/>
</dbReference>
<dbReference type="AlphaFoldDB" id="A0AAX1Q4L6"/>
<dbReference type="Proteomes" id="UP000250174">
    <property type="component" value="Unassembled WGS sequence"/>
</dbReference>
<protein>
    <recommendedName>
        <fullName evidence="1">DUF6980 domain-containing protein</fullName>
    </recommendedName>
</protein>
<evidence type="ECO:0000313" key="3">
    <source>
        <dbReference type="Proteomes" id="UP000250174"/>
    </source>
</evidence>
<dbReference type="EMBL" id="LVYK01000054">
    <property type="protein sequence ID" value="RAS73613.1"/>
    <property type="molecule type" value="Genomic_DNA"/>
</dbReference>
<reference evidence="2 3" key="1">
    <citation type="submission" date="2016-03" db="EMBL/GenBank/DDBJ databases">
        <title>Comparison of Bacillus endophyticus and B. anthracis characteristics using whole genome sequence analysis and microbiological techniques.</title>
        <authorList>
            <person name="Lekota K.E."/>
            <person name="Mafofo J."/>
            <person name="Rees J."/>
            <person name="Muchadeyi F.C."/>
            <person name="Madoroba E."/>
            <person name="Van Heerden H."/>
        </authorList>
    </citation>
    <scope>NUCLEOTIDE SEQUENCE [LARGE SCALE GENOMIC DNA]</scope>
    <source>
        <strain evidence="2 3">3631_10C</strain>
        <plasmid evidence="2">pBEH6</plasmid>
    </source>
</reference>
<keyword evidence="2" id="KW-0614">Plasmid</keyword>
<gene>
    <name evidence="2" type="ORF">A3864_18900</name>
</gene>
<sequence>MKKHCCDDMEYHANFKCDIHKTPFECPDHLILFDDKHNDYGLIVHDGGSSTIEMSFCPWCGKKL</sequence>
<comment type="caution">
    <text evidence="2">The sequence shown here is derived from an EMBL/GenBank/DDBJ whole genome shotgun (WGS) entry which is preliminary data.</text>
</comment>
<accession>A0AAX1Q4L6</accession>
<evidence type="ECO:0000313" key="2">
    <source>
        <dbReference type="EMBL" id="RAS73613.1"/>
    </source>
</evidence>